<dbReference type="GO" id="GO:0008270">
    <property type="term" value="F:zinc ion binding"/>
    <property type="evidence" value="ECO:0007669"/>
    <property type="project" value="TreeGrafter"/>
</dbReference>
<evidence type="ECO:0000256" key="9">
    <source>
        <dbReference type="PIRSR" id="PIRSR602481-2"/>
    </source>
</evidence>
<evidence type="ECO:0000256" key="6">
    <source>
        <dbReference type="ARBA" id="ARBA00023125"/>
    </source>
</evidence>
<comment type="cofactor">
    <cofactor evidence="8">
        <name>Zn(2+)</name>
        <dbReference type="ChEBI" id="CHEBI:29105"/>
    </cofactor>
    <text evidence="8">Binds 1 zinc ion per subunit.</text>
</comment>
<dbReference type="GO" id="GO:0000976">
    <property type="term" value="F:transcription cis-regulatory region binding"/>
    <property type="evidence" value="ECO:0007669"/>
    <property type="project" value="TreeGrafter"/>
</dbReference>
<accession>A0A0E3K281</accession>
<dbReference type="PANTHER" id="PTHR33202:SF7">
    <property type="entry name" value="FERRIC UPTAKE REGULATION PROTEIN"/>
    <property type="match status" value="1"/>
</dbReference>
<keyword evidence="11" id="KW-1185">Reference proteome</keyword>
<evidence type="ECO:0000313" key="11">
    <source>
        <dbReference type="Proteomes" id="UP000033115"/>
    </source>
</evidence>
<keyword evidence="3 8" id="KW-0479">Metal-binding</keyword>
<dbReference type="GO" id="GO:0045892">
    <property type="term" value="P:negative regulation of DNA-templated transcription"/>
    <property type="evidence" value="ECO:0007669"/>
    <property type="project" value="TreeGrafter"/>
</dbReference>
<dbReference type="PANTHER" id="PTHR33202">
    <property type="entry name" value="ZINC UPTAKE REGULATION PROTEIN"/>
    <property type="match status" value="1"/>
</dbReference>
<evidence type="ECO:0000256" key="8">
    <source>
        <dbReference type="PIRSR" id="PIRSR602481-1"/>
    </source>
</evidence>
<dbReference type="Gene3D" id="3.30.1490.190">
    <property type="match status" value="1"/>
</dbReference>
<evidence type="ECO:0000256" key="5">
    <source>
        <dbReference type="ARBA" id="ARBA00023015"/>
    </source>
</evidence>
<dbReference type="AlphaFoldDB" id="A0A0E3K281"/>
<feature type="binding site" evidence="8">
    <location>
        <position position="99"/>
    </location>
    <ligand>
        <name>Zn(2+)</name>
        <dbReference type="ChEBI" id="CHEBI:29105"/>
    </ligand>
</feature>
<evidence type="ECO:0000256" key="7">
    <source>
        <dbReference type="ARBA" id="ARBA00023163"/>
    </source>
</evidence>
<dbReference type="Gene3D" id="1.10.10.10">
    <property type="entry name" value="Winged helix-like DNA-binding domain superfamily/Winged helix DNA-binding domain"/>
    <property type="match status" value="1"/>
</dbReference>
<comment type="similarity">
    <text evidence="1">Belongs to the Fur family.</text>
</comment>
<sequence>MNDYLDSIYEQFKAAGITLTYQRKIILQVLFENKDNHLSVEELYHYVRIKNPDTGMSTVYRTLELLYQFGIVRKLTFGDNITRYEMVLSKSEHKHHFICKECGAIIDIKDDFISIFNDRISNNYGFYLTEQSIVFEGLCSQCLKKKSTFIADSKQK</sequence>
<evidence type="ECO:0000256" key="4">
    <source>
        <dbReference type="ARBA" id="ARBA00022833"/>
    </source>
</evidence>
<evidence type="ECO:0000256" key="3">
    <source>
        <dbReference type="ARBA" id="ARBA00022723"/>
    </source>
</evidence>
<keyword evidence="5" id="KW-0805">Transcription regulation</keyword>
<dbReference type="STRING" id="1548.CSCA_3445"/>
<feature type="binding site" evidence="8">
    <location>
        <position position="102"/>
    </location>
    <ligand>
        <name>Zn(2+)</name>
        <dbReference type="ChEBI" id="CHEBI:29105"/>
    </ligand>
</feature>
<evidence type="ECO:0000256" key="1">
    <source>
        <dbReference type="ARBA" id="ARBA00007957"/>
    </source>
</evidence>
<dbReference type="InterPro" id="IPR036390">
    <property type="entry name" value="WH_DNA-bd_sf"/>
</dbReference>
<evidence type="ECO:0000256" key="2">
    <source>
        <dbReference type="ARBA" id="ARBA00022491"/>
    </source>
</evidence>
<gene>
    <name evidence="10" type="ORF">CSCA_3445</name>
</gene>
<dbReference type="InterPro" id="IPR036388">
    <property type="entry name" value="WH-like_DNA-bd_sf"/>
</dbReference>
<organism evidence="10 11">
    <name type="scientific">Clostridium scatologenes</name>
    <dbReference type="NCBI Taxonomy" id="1548"/>
    <lineage>
        <taxon>Bacteria</taxon>
        <taxon>Bacillati</taxon>
        <taxon>Bacillota</taxon>
        <taxon>Clostridia</taxon>
        <taxon>Eubacteriales</taxon>
        <taxon>Clostridiaceae</taxon>
        <taxon>Clostridium</taxon>
    </lineage>
</organism>
<dbReference type="FunFam" id="1.10.10.10:FF:000051">
    <property type="entry name" value="Fur family transcriptional regulator"/>
    <property type="match status" value="1"/>
</dbReference>
<protein>
    <submittedName>
        <fullName evidence="10">Fe2+/Zn2+ uptake regulation protein</fullName>
    </submittedName>
</protein>
<keyword evidence="2" id="KW-0678">Repressor</keyword>
<keyword evidence="4 8" id="KW-0862">Zinc</keyword>
<feature type="binding site" evidence="8">
    <location>
        <position position="142"/>
    </location>
    <ligand>
        <name>Zn(2+)</name>
        <dbReference type="ChEBI" id="CHEBI:29105"/>
    </ligand>
</feature>
<dbReference type="InterPro" id="IPR002481">
    <property type="entry name" value="FUR"/>
</dbReference>
<reference evidence="10 11" key="1">
    <citation type="journal article" date="2015" name="J. Biotechnol.">
        <title>Complete genome sequence of a malodorant-producing acetogen, Clostridium scatologenes ATCC 25775(T).</title>
        <authorList>
            <person name="Zhu Z."/>
            <person name="Guo T."/>
            <person name="Zheng H."/>
            <person name="Song T."/>
            <person name="Ouyang P."/>
            <person name="Xie J."/>
        </authorList>
    </citation>
    <scope>NUCLEOTIDE SEQUENCE [LARGE SCALE GENOMIC DNA]</scope>
    <source>
        <strain evidence="10 11">ATCC 25775</strain>
    </source>
</reference>
<keyword evidence="6" id="KW-0238">DNA-binding</keyword>
<name>A0A0E3K281_CLOSL</name>
<dbReference type="InterPro" id="IPR043135">
    <property type="entry name" value="Fur_C"/>
</dbReference>
<feature type="binding site" evidence="9">
    <location>
        <position position="93"/>
    </location>
    <ligand>
        <name>Fe cation</name>
        <dbReference type="ChEBI" id="CHEBI:24875"/>
    </ligand>
</feature>
<dbReference type="Proteomes" id="UP000033115">
    <property type="component" value="Chromosome"/>
</dbReference>
<keyword evidence="9" id="KW-0408">Iron</keyword>
<dbReference type="KEGG" id="csq:CSCA_3445"/>
<dbReference type="SUPFAM" id="SSF46785">
    <property type="entry name" value="Winged helix' DNA-binding domain"/>
    <property type="match status" value="1"/>
</dbReference>
<evidence type="ECO:0000313" key="10">
    <source>
        <dbReference type="EMBL" id="AKA70570.1"/>
    </source>
</evidence>
<feature type="binding site" evidence="8">
    <location>
        <position position="139"/>
    </location>
    <ligand>
        <name>Zn(2+)</name>
        <dbReference type="ChEBI" id="CHEBI:29105"/>
    </ligand>
</feature>
<dbReference type="Pfam" id="PF01475">
    <property type="entry name" value="FUR"/>
    <property type="match status" value="1"/>
</dbReference>
<dbReference type="EMBL" id="CP009933">
    <property type="protein sequence ID" value="AKA70570.1"/>
    <property type="molecule type" value="Genomic_DNA"/>
</dbReference>
<proteinExistence type="inferred from homology"/>
<dbReference type="GO" id="GO:1900376">
    <property type="term" value="P:regulation of secondary metabolite biosynthetic process"/>
    <property type="evidence" value="ECO:0007669"/>
    <property type="project" value="TreeGrafter"/>
</dbReference>
<keyword evidence="7" id="KW-0804">Transcription</keyword>
<dbReference type="RefSeq" id="WP_029160387.1">
    <property type="nucleotide sequence ID" value="NZ_CP009933.1"/>
</dbReference>
<comment type="cofactor">
    <cofactor evidence="9">
        <name>Mn(2+)</name>
        <dbReference type="ChEBI" id="CHEBI:29035"/>
    </cofactor>
    <cofactor evidence="9">
        <name>Fe(2+)</name>
        <dbReference type="ChEBI" id="CHEBI:29033"/>
    </cofactor>
    <text evidence="9">Binds 1 Mn(2+) or Fe(2+) ion per subunit.</text>
</comment>
<dbReference type="HOGENOM" id="CLU_096072_3_1_9"/>
<dbReference type="CDD" id="cd07153">
    <property type="entry name" value="Fur_like"/>
    <property type="match status" value="1"/>
</dbReference>
<dbReference type="GO" id="GO:0003700">
    <property type="term" value="F:DNA-binding transcription factor activity"/>
    <property type="evidence" value="ECO:0007669"/>
    <property type="project" value="InterPro"/>
</dbReference>